<dbReference type="InterPro" id="IPR050800">
    <property type="entry name" value="ARTD/PARP"/>
</dbReference>
<feature type="domain" description="PARP catalytic" evidence="17">
    <location>
        <begin position="319"/>
        <end position="555"/>
    </location>
</feature>
<dbReference type="FunFam" id="2.20.140.10:FF:000001">
    <property type="entry name" value="Poly [ADP-ribose] polymerase"/>
    <property type="match status" value="1"/>
</dbReference>
<dbReference type="PANTHER" id="PTHR10459">
    <property type="entry name" value="DNA LIGASE"/>
    <property type="match status" value="1"/>
</dbReference>
<dbReference type="GO" id="GO:0070212">
    <property type="term" value="P:protein poly-ADP-ribosylation"/>
    <property type="evidence" value="ECO:0007669"/>
    <property type="project" value="TreeGrafter"/>
</dbReference>
<evidence type="ECO:0000256" key="6">
    <source>
        <dbReference type="ARBA" id="ARBA00022737"/>
    </source>
</evidence>
<dbReference type="PROSITE" id="PS51060">
    <property type="entry name" value="PARP_ALPHA_HD"/>
    <property type="match status" value="1"/>
</dbReference>
<keyword evidence="6" id="KW-0677">Repeat</keyword>
<dbReference type="InterPro" id="IPR004102">
    <property type="entry name" value="Poly(ADP-ribose)pol_reg_dom"/>
</dbReference>
<dbReference type="GO" id="GO:0008270">
    <property type="term" value="F:zinc ion binding"/>
    <property type="evidence" value="ECO:0007669"/>
    <property type="project" value="UniProtKB-KW"/>
</dbReference>
<keyword evidence="10 15" id="KW-0520">NAD</keyword>
<evidence type="ECO:0000313" key="21">
    <source>
        <dbReference type="Proteomes" id="UP000799772"/>
    </source>
</evidence>
<dbReference type="GO" id="GO:0016779">
    <property type="term" value="F:nucleotidyltransferase activity"/>
    <property type="evidence" value="ECO:0007669"/>
    <property type="project" value="UniProtKB-KW"/>
</dbReference>
<protein>
    <recommendedName>
        <fullName evidence="15">Poly [ADP-ribose] polymerase</fullName>
        <shortName evidence="15">PARP</shortName>
        <ecNumber evidence="15">2.4.2.-</ecNumber>
    </recommendedName>
</protein>
<evidence type="ECO:0000256" key="1">
    <source>
        <dbReference type="ARBA" id="ARBA00004123"/>
    </source>
</evidence>
<dbReference type="Gene3D" id="2.20.140.10">
    <property type="entry name" value="WGR domain"/>
    <property type="match status" value="1"/>
</dbReference>
<dbReference type="EMBL" id="ML978124">
    <property type="protein sequence ID" value="KAF2101009.1"/>
    <property type="molecule type" value="Genomic_DNA"/>
</dbReference>
<dbReference type="InterPro" id="IPR012317">
    <property type="entry name" value="Poly(ADP-ribose)pol_cat_dom"/>
</dbReference>
<dbReference type="Gene3D" id="1.20.142.10">
    <property type="entry name" value="Poly(ADP-ribose) polymerase, regulatory domain"/>
    <property type="match status" value="1"/>
</dbReference>
<reference evidence="20" key="1">
    <citation type="journal article" date="2020" name="Stud. Mycol.">
        <title>101 Dothideomycetes genomes: a test case for predicting lifestyles and emergence of pathogens.</title>
        <authorList>
            <person name="Haridas S."/>
            <person name="Albert R."/>
            <person name="Binder M."/>
            <person name="Bloem J."/>
            <person name="Labutti K."/>
            <person name="Salamov A."/>
            <person name="Andreopoulos B."/>
            <person name="Baker S."/>
            <person name="Barry K."/>
            <person name="Bills G."/>
            <person name="Bluhm B."/>
            <person name="Cannon C."/>
            <person name="Castanera R."/>
            <person name="Culley D."/>
            <person name="Daum C."/>
            <person name="Ezra D."/>
            <person name="Gonzalez J."/>
            <person name="Henrissat B."/>
            <person name="Kuo A."/>
            <person name="Liang C."/>
            <person name="Lipzen A."/>
            <person name="Lutzoni F."/>
            <person name="Magnuson J."/>
            <person name="Mondo S."/>
            <person name="Nolan M."/>
            <person name="Ohm R."/>
            <person name="Pangilinan J."/>
            <person name="Park H.-J."/>
            <person name="Ramirez L."/>
            <person name="Alfaro M."/>
            <person name="Sun H."/>
            <person name="Tritt A."/>
            <person name="Yoshinaga Y."/>
            <person name="Zwiers L.-H."/>
            <person name="Turgeon B."/>
            <person name="Goodwin S."/>
            <person name="Spatafora J."/>
            <person name="Crous P."/>
            <person name="Grigoriev I."/>
        </authorList>
    </citation>
    <scope>NUCLEOTIDE SEQUENCE</scope>
    <source>
        <strain evidence="20">CBS 133067</strain>
    </source>
</reference>
<keyword evidence="11" id="KW-0238">DNA-binding</keyword>
<feature type="region of interest" description="Disordered" evidence="16">
    <location>
        <begin position="1"/>
        <end position="35"/>
    </location>
</feature>
<dbReference type="SMART" id="SM00773">
    <property type="entry name" value="WGR"/>
    <property type="match status" value="1"/>
</dbReference>
<keyword evidence="12" id="KW-0539">Nucleus</keyword>
<feature type="compositionally biased region" description="Basic and acidic residues" evidence="16">
    <location>
        <begin position="161"/>
        <end position="178"/>
    </location>
</feature>
<evidence type="ECO:0000256" key="5">
    <source>
        <dbReference type="ARBA" id="ARBA00022723"/>
    </source>
</evidence>
<comment type="catalytic activity">
    <reaction evidence="14">
        <text>NAD(+) + (ADP-D-ribosyl)n-acceptor = nicotinamide + (ADP-D-ribosyl)n+1-acceptor + H(+).</text>
        <dbReference type="EC" id="2.4.2.30"/>
    </reaction>
</comment>
<gene>
    <name evidence="20" type="ORF">NA57DRAFT_55076</name>
</gene>
<feature type="compositionally biased region" description="Basic and acidic residues" evidence="16">
    <location>
        <begin position="130"/>
        <end position="143"/>
    </location>
</feature>
<dbReference type="SUPFAM" id="SSF56399">
    <property type="entry name" value="ADP-ribosylation"/>
    <property type="match status" value="1"/>
</dbReference>
<evidence type="ECO:0000256" key="3">
    <source>
        <dbReference type="ARBA" id="ARBA00022679"/>
    </source>
</evidence>
<dbReference type="FunFam" id="3.90.228.10:FF:000002">
    <property type="entry name" value="Poly [ADP-ribose] polymerase"/>
    <property type="match status" value="1"/>
</dbReference>
<comment type="caution">
    <text evidence="20">The sequence shown here is derived from an EMBL/GenBank/DDBJ whole genome shotgun (WGS) entry which is preliminary data.</text>
</comment>
<feature type="domain" description="PARP alpha-helical" evidence="18">
    <location>
        <begin position="180"/>
        <end position="306"/>
    </location>
</feature>
<evidence type="ECO:0000256" key="4">
    <source>
        <dbReference type="ARBA" id="ARBA00022695"/>
    </source>
</evidence>
<dbReference type="Pfam" id="PF05406">
    <property type="entry name" value="WGR"/>
    <property type="match status" value="1"/>
</dbReference>
<dbReference type="CDD" id="cd07997">
    <property type="entry name" value="WGR_PARP"/>
    <property type="match status" value="1"/>
</dbReference>
<dbReference type="GO" id="GO:0003677">
    <property type="term" value="F:DNA binding"/>
    <property type="evidence" value="ECO:0007669"/>
    <property type="project" value="UniProtKB-KW"/>
</dbReference>
<dbReference type="PROSITE" id="PS51977">
    <property type="entry name" value="WGR"/>
    <property type="match status" value="1"/>
</dbReference>
<evidence type="ECO:0000256" key="11">
    <source>
        <dbReference type="ARBA" id="ARBA00023125"/>
    </source>
</evidence>
<dbReference type="InterPro" id="IPR008893">
    <property type="entry name" value="WGR_domain"/>
</dbReference>
<feature type="compositionally biased region" description="Low complexity" evidence="16">
    <location>
        <begin position="10"/>
        <end position="23"/>
    </location>
</feature>
<accession>A0A9P4IH99</accession>
<evidence type="ECO:0000259" key="18">
    <source>
        <dbReference type="PROSITE" id="PS51060"/>
    </source>
</evidence>
<dbReference type="OrthoDB" id="2017365at2759"/>
<keyword evidence="2 15" id="KW-0328">Glycosyltransferase</keyword>
<dbReference type="InterPro" id="IPR036930">
    <property type="entry name" value="WGR_dom_sf"/>
</dbReference>
<sequence>MARGTKRKQAPTAQSSSAAPAKQAKQDGQKAVSKDLNIPIDEGFNQFSTGETKVYVDEDGLIYDVSLNQTNIGNNANKFYRLQLLDQDDGERYFCHTRWGRVGEFGQRKIIGPSDFNTALKEFNKKFKDKSGNKWEDRGEPPVKGKYTFIEKNYEDDEDDGQKGVKKEEEDDGEEKKATPSTLPMATQRLMELIFNQNHFNSVLESIGYNQDKLPLGKLGKSTLKKGFEHLKEIASLLKHPSLAQNKYSVTQNEALEDLSNQYYSTIPHIFGRNRAPVINNDDLLRKEVAMLDDLTDMEVANAIMKSTDEKKKDAASVSLIDKRFAELGMNEMTPLDKKSNEYKELQSYLISSTGKTHYVKYRLEEIFRIERNGEYDRFEKSKYAKIGDKNRRLLWHGSRTTNFGGILSQGLRIAPPEAPVNGYAFGKGVYMADMSSKSANYCMSGMSGGTALLLLCEAELGNPMYEIPSGNSMAEEECKKKKCIATLGVGRTVPLGWKDAECLNDNLKGVSIPDSKAETGDNKNTNLGYLQYNEYIVYDVSQIRLRYLLRVKMD</sequence>
<dbReference type="PROSITE" id="PS51059">
    <property type="entry name" value="PARP_CATALYTIC"/>
    <property type="match status" value="1"/>
</dbReference>
<dbReference type="Proteomes" id="UP000799772">
    <property type="component" value="Unassembled WGS sequence"/>
</dbReference>
<dbReference type="CDD" id="cd01437">
    <property type="entry name" value="parp_like"/>
    <property type="match status" value="1"/>
</dbReference>
<dbReference type="GO" id="GO:1990404">
    <property type="term" value="F:NAD+-protein mono-ADP-ribosyltransferase activity"/>
    <property type="evidence" value="ECO:0007669"/>
    <property type="project" value="TreeGrafter"/>
</dbReference>
<feature type="region of interest" description="Disordered" evidence="16">
    <location>
        <begin position="130"/>
        <end position="183"/>
    </location>
</feature>
<dbReference type="PANTHER" id="PTHR10459:SF60">
    <property type="entry name" value="POLY [ADP-RIBOSE] POLYMERASE 2"/>
    <property type="match status" value="1"/>
</dbReference>
<feature type="domain" description="WGR" evidence="19">
    <location>
        <begin position="51"/>
        <end position="147"/>
    </location>
</feature>
<keyword evidence="4" id="KW-0548">Nucleotidyltransferase</keyword>
<evidence type="ECO:0000256" key="12">
    <source>
        <dbReference type="ARBA" id="ARBA00023242"/>
    </source>
</evidence>
<dbReference type="AlphaFoldDB" id="A0A9P4IH99"/>
<evidence type="ECO:0000256" key="8">
    <source>
        <dbReference type="ARBA" id="ARBA00022771"/>
    </source>
</evidence>
<dbReference type="Gene3D" id="3.90.228.10">
    <property type="match status" value="1"/>
</dbReference>
<evidence type="ECO:0000313" key="20">
    <source>
        <dbReference type="EMBL" id="KAF2101009.1"/>
    </source>
</evidence>
<dbReference type="SUPFAM" id="SSF47587">
    <property type="entry name" value="Domain of poly(ADP-ribose) polymerase"/>
    <property type="match status" value="1"/>
</dbReference>
<evidence type="ECO:0000256" key="13">
    <source>
        <dbReference type="ARBA" id="ARBA00024347"/>
    </source>
</evidence>
<dbReference type="GO" id="GO:0005730">
    <property type="term" value="C:nucleolus"/>
    <property type="evidence" value="ECO:0007669"/>
    <property type="project" value="TreeGrafter"/>
</dbReference>
<name>A0A9P4IH99_9PEZI</name>
<comment type="subcellular location">
    <subcellularLocation>
        <location evidence="1">Nucleus</location>
    </subcellularLocation>
</comment>
<keyword evidence="7" id="KW-0013">ADP-ribosylation</keyword>
<keyword evidence="8" id="KW-0863">Zinc-finger</keyword>
<evidence type="ECO:0000256" key="10">
    <source>
        <dbReference type="ARBA" id="ARBA00023027"/>
    </source>
</evidence>
<evidence type="ECO:0000259" key="19">
    <source>
        <dbReference type="PROSITE" id="PS51977"/>
    </source>
</evidence>
<evidence type="ECO:0000256" key="16">
    <source>
        <dbReference type="SAM" id="MobiDB-lite"/>
    </source>
</evidence>
<evidence type="ECO:0000256" key="7">
    <source>
        <dbReference type="ARBA" id="ARBA00022765"/>
    </source>
</evidence>
<evidence type="ECO:0000259" key="17">
    <source>
        <dbReference type="PROSITE" id="PS51059"/>
    </source>
</evidence>
<evidence type="ECO:0000256" key="15">
    <source>
        <dbReference type="RuleBase" id="RU362114"/>
    </source>
</evidence>
<keyword evidence="5" id="KW-0479">Metal-binding</keyword>
<dbReference type="GO" id="GO:0006302">
    <property type="term" value="P:double-strand break repair"/>
    <property type="evidence" value="ECO:0007669"/>
    <property type="project" value="TreeGrafter"/>
</dbReference>
<keyword evidence="9" id="KW-0862">Zinc</keyword>
<evidence type="ECO:0000256" key="2">
    <source>
        <dbReference type="ARBA" id="ARBA00022676"/>
    </source>
</evidence>
<dbReference type="GO" id="GO:0003950">
    <property type="term" value="F:NAD+ poly-ADP-ribosyltransferase activity"/>
    <property type="evidence" value="ECO:0007669"/>
    <property type="project" value="UniProtKB-UniRule"/>
</dbReference>
<evidence type="ECO:0000256" key="9">
    <source>
        <dbReference type="ARBA" id="ARBA00022833"/>
    </source>
</evidence>
<dbReference type="SUPFAM" id="SSF142921">
    <property type="entry name" value="WGR domain-like"/>
    <property type="match status" value="1"/>
</dbReference>
<proteinExistence type="inferred from homology"/>
<organism evidence="20 21">
    <name type="scientific">Rhizodiscina lignyota</name>
    <dbReference type="NCBI Taxonomy" id="1504668"/>
    <lineage>
        <taxon>Eukaryota</taxon>
        <taxon>Fungi</taxon>
        <taxon>Dikarya</taxon>
        <taxon>Ascomycota</taxon>
        <taxon>Pezizomycotina</taxon>
        <taxon>Dothideomycetes</taxon>
        <taxon>Pleosporomycetidae</taxon>
        <taxon>Aulographales</taxon>
        <taxon>Rhizodiscinaceae</taxon>
        <taxon>Rhizodiscina</taxon>
    </lineage>
</organism>
<keyword evidence="3 15" id="KW-0808">Transferase</keyword>
<dbReference type="Pfam" id="PF02877">
    <property type="entry name" value="PARP_reg"/>
    <property type="match status" value="1"/>
</dbReference>
<dbReference type="EC" id="2.4.2.-" evidence="15"/>
<dbReference type="FunFam" id="1.20.142.10:FF:000002">
    <property type="entry name" value="Poly [ADP-ribose] polymerase"/>
    <property type="match status" value="1"/>
</dbReference>
<dbReference type="InterPro" id="IPR036616">
    <property type="entry name" value="Poly(ADP-ribose)pol_reg_dom_sf"/>
</dbReference>
<evidence type="ECO:0000256" key="14">
    <source>
        <dbReference type="ARBA" id="ARBA00033987"/>
    </source>
</evidence>
<comment type="similarity">
    <text evidence="13">Belongs to the ARTD/PARP family.</text>
</comment>
<dbReference type="Pfam" id="PF00644">
    <property type="entry name" value="PARP"/>
    <property type="match status" value="1"/>
</dbReference>
<keyword evidence="21" id="KW-1185">Reference proteome</keyword>